<reference evidence="10" key="2">
    <citation type="submission" date="2021-08" db="EMBL/GenBank/DDBJ databases">
        <authorList>
            <person name="Eriksson T."/>
        </authorList>
    </citation>
    <scope>NUCLEOTIDE SEQUENCE</scope>
    <source>
        <strain evidence="10">Stoneville</strain>
        <tissue evidence="10">Whole head</tissue>
    </source>
</reference>
<keyword evidence="8" id="KW-0812">Transmembrane</keyword>
<keyword evidence="11" id="KW-1185">Reference proteome</keyword>
<dbReference type="SUPFAM" id="SSF51206">
    <property type="entry name" value="cAMP-binding domain-like"/>
    <property type="match status" value="1"/>
</dbReference>
<feature type="transmembrane region" description="Helical" evidence="8">
    <location>
        <begin position="917"/>
        <end position="935"/>
    </location>
</feature>
<dbReference type="InterPro" id="IPR029510">
    <property type="entry name" value="Ald_DH_CS_GLU"/>
</dbReference>
<dbReference type="PROSITE" id="PS50042">
    <property type="entry name" value="CNMP_BINDING_3"/>
    <property type="match status" value="1"/>
</dbReference>
<keyword evidence="8" id="KW-1133">Transmembrane helix</keyword>
<evidence type="ECO:0000256" key="3">
    <source>
        <dbReference type="ARBA" id="ARBA00023002"/>
    </source>
</evidence>
<reference evidence="10" key="1">
    <citation type="journal article" date="2020" name="J Insects Food Feed">
        <title>The yellow mealworm (Tenebrio molitor) genome: a resource for the emerging insects as food and feed industry.</title>
        <authorList>
            <person name="Eriksson T."/>
            <person name="Andere A."/>
            <person name="Kelstrup H."/>
            <person name="Emery V."/>
            <person name="Picard C."/>
        </authorList>
    </citation>
    <scope>NUCLEOTIDE SEQUENCE</scope>
    <source>
        <strain evidence="10">Stoneville</strain>
        <tissue evidence="10">Whole head</tissue>
    </source>
</reference>
<evidence type="ECO:0000256" key="4">
    <source>
        <dbReference type="ARBA" id="ARBA00023027"/>
    </source>
</evidence>
<dbReference type="CDD" id="cd00038">
    <property type="entry name" value="CAP_ED"/>
    <property type="match status" value="1"/>
</dbReference>
<dbReference type="PROSITE" id="PS00687">
    <property type="entry name" value="ALDEHYDE_DEHYDR_GLU"/>
    <property type="match status" value="1"/>
</dbReference>
<feature type="transmembrane region" description="Helical" evidence="8">
    <location>
        <begin position="842"/>
        <end position="861"/>
    </location>
</feature>
<dbReference type="GO" id="GO:0004029">
    <property type="term" value="F:aldehyde dehydrogenase (NAD+) activity"/>
    <property type="evidence" value="ECO:0007669"/>
    <property type="project" value="UniProtKB-EC"/>
</dbReference>
<evidence type="ECO:0000256" key="1">
    <source>
        <dbReference type="ARBA" id="ARBA00009986"/>
    </source>
</evidence>
<dbReference type="SMART" id="SM00100">
    <property type="entry name" value="cNMP"/>
    <property type="match status" value="1"/>
</dbReference>
<dbReference type="CDD" id="cd07130">
    <property type="entry name" value="ALDH_F7_AASADH"/>
    <property type="match status" value="1"/>
</dbReference>
<feature type="transmembrane region" description="Helical" evidence="8">
    <location>
        <begin position="873"/>
        <end position="896"/>
    </location>
</feature>
<comment type="similarity">
    <text evidence="1 7">Belongs to the aldehyde dehydrogenase family.</text>
</comment>
<dbReference type="PANTHER" id="PTHR43521">
    <property type="entry name" value="ALPHA-AMINOADIPIC SEMIALDEHYDE DEHYDROGENASE"/>
    <property type="match status" value="1"/>
</dbReference>
<dbReference type="InterPro" id="IPR016162">
    <property type="entry name" value="Ald_DH_N"/>
</dbReference>
<dbReference type="Proteomes" id="UP000719412">
    <property type="component" value="Unassembled WGS sequence"/>
</dbReference>
<dbReference type="EC" id="1.2.1.3" evidence="5"/>
<feature type="domain" description="Cyclic nucleotide-binding" evidence="9">
    <location>
        <begin position="1148"/>
        <end position="1264"/>
    </location>
</feature>
<dbReference type="InterPro" id="IPR014710">
    <property type="entry name" value="RmlC-like_jellyroll"/>
</dbReference>
<comment type="subunit">
    <text evidence="2">Homotetramer.</text>
</comment>
<dbReference type="InterPro" id="IPR018490">
    <property type="entry name" value="cNMP-bd_dom_sf"/>
</dbReference>
<evidence type="ECO:0000256" key="8">
    <source>
        <dbReference type="SAM" id="Phobius"/>
    </source>
</evidence>
<dbReference type="Gene3D" id="3.40.309.10">
    <property type="entry name" value="Aldehyde Dehydrogenase, Chain A, domain 2"/>
    <property type="match status" value="1"/>
</dbReference>
<protein>
    <recommendedName>
        <fullName evidence="5">aldehyde dehydrogenase (NAD(+))</fullName>
        <ecNumber evidence="5">1.2.1.3</ecNumber>
    </recommendedName>
</protein>
<gene>
    <name evidence="10" type="ORF">GEV33_008510</name>
</gene>
<evidence type="ECO:0000256" key="5">
    <source>
        <dbReference type="ARBA" id="ARBA00024226"/>
    </source>
</evidence>
<feature type="active site" evidence="6">
    <location>
        <position position="481"/>
    </location>
</feature>
<dbReference type="PANTHER" id="PTHR43521:SF1">
    <property type="entry name" value="ALPHA-AMINOADIPIC SEMIALDEHYDE DEHYDROGENASE"/>
    <property type="match status" value="1"/>
</dbReference>
<dbReference type="FunFam" id="3.40.309.10:FF:000018">
    <property type="entry name" value="Alpha-aminoadipic semialdehyde dehydrogenase"/>
    <property type="match status" value="1"/>
</dbReference>
<dbReference type="InterPro" id="IPR044638">
    <property type="entry name" value="ALDH7A1-like"/>
</dbReference>
<evidence type="ECO:0000256" key="2">
    <source>
        <dbReference type="ARBA" id="ARBA00011881"/>
    </source>
</evidence>
<evidence type="ECO:0000259" key="9">
    <source>
        <dbReference type="PROSITE" id="PS50042"/>
    </source>
</evidence>
<dbReference type="Pfam" id="PF00171">
    <property type="entry name" value="Aldedh"/>
    <property type="match status" value="1"/>
</dbReference>
<dbReference type="InterPro" id="IPR016163">
    <property type="entry name" value="Ald_DH_C"/>
</dbReference>
<name>A0A8J6LI01_TENMO</name>
<feature type="transmembrane region" description="Helical" evidence="8">
    <location>
        <begin position="1049"/>
        <end position="1070"/>
    </location>
</feature>
<feature type="transmembrane region" description="Helical" evidence="8">
    <location>
        <begin position="978"/>
        <end position="1000"/>
    </location>
</feature>
<keyword evidence="4" id="KW-0520">NAD</keyword>
<sequence length="1297" mass="146543">MLLPNSKNPFIDRLSHFTTWPIRYLCGRLVFFSFFLYVVRRGSAAPGYPPSSLFSGRHNTNTTTHNIRPGIRTLLTSRCCRKSVALPSTTLPSAPDRHTHGPAEVPSFEKILPLRWDSNPLAPGPRPRSHRATDFQQCIYPPQEENGEEDLSQINNEDAWIENVREATAASLITNPSVTSSINIMTILTRSLVPVRLFSVCRKVLTVHKMSTSTTDHLINDSKYSFLKELGLKATNFGVYDGSWKGSGEVVQSICPSNGRVIAEVKQGNVDDYTSCIQASQKAWEVWADLPAPRRGEIVRQIGDALRDKIQPLGKLVSVEMGKILPEGIGEVQEYVDICDYAVGLSRTLAGAIYPSERPGHVLMEKWNPLGVVGVISAFNFPIAVYGWNSAIAMVCGDTVLWKSAETTPLVSIATTKIVSQVLEKNNLPGAIATLCCGGADVGKAMAADDRIKLLSFTGSSEIGQKVGVEVQKRFGKHLLELGGNNALIVADDADLNMVVQATVFACVGTAGQRCTTTRRLILHKAVYDEVLQRLKKAYQQTLNRIGDALDDKTLIGPLHSKQSLQKYQSTIAEIKKQGGTIEFGGKTIEGSGYFVEPTIVTGLKHDNPLVHNECFAPIVYVLKADSVEEAVSWNNEVPQGLSSSIFTQSVENIFKWIGPKGSDCGIVNVNIPTSGAEIGGAFGGEKHTGGGRESGSDAWKQYMRRSTITINHSKDLPRRSCFDKTDLFPRKPSHHQTKFITYKIQNCQMWKASKQTPIAAVRHIKNHSCRLNSPDELEICNGISSGPLVLLRRKLWKWRTISPDIPESKNVLKSTAEMYTEEQYHFDHCPYMIHPFSQARFLWEMFMIPVLLFLFILIPAEISSPNPHFIVVYMKFFFDIVCYIDVILWFVTGYYNHRKQMVEMRFKSVVKRYLKGFFVLDVVSSLPIHMYIYLTRNMDYYPFETICLLKVVRLPTFTRYLYRMSEKMQVWSYQIKFICFALWVSVFVVWLTSVVYMIVRLLHDSTLSMRRVKNFPMLISTLRVVRACMVVGVTDIFNASKLLMTFEIVTISLGNVMQIVILAKVMHIFQKRSTSRNKYNNLLEEISEYMKYKELPSTLKEKVLRYIEFKFQKHIIKEEDILNTLSSILKQDILTHRCQKMVERVAFFKGLPTQVLLRIVTKLRSEIFLPNDVIVLAGYAGYAMYFIYSGTVAVYTNNGKEICHLEDGSHFGEIALVINEPRVATVIAVRACELFKLSRKDFQEAIEPFPDLNKRIRLSALSRLENTLQMMSKDERQVHIDTEVETDETTTDAFSL</sequence>
<dbReference type="SUPFAM" id="SSF53720">
    <property type="entry name" value="ALDH-like"/>
    <property type="match status" value="1"/>
</dbReference>
<comment type="caution">
    <text evidence="10">The sequence shown here is derived from an EMBL/GenBank/DDBJ whole genome shotgun (WGS) entry which is preliminary data.</text>
</comment>
<dbReference type="InterPro" id="IPR016161">
    <property type="entry name" value="Ald_DH/histidinol_DH"/>
</dbReference>
<proteinExistence type="inferred from homology"/>
<keyword evidence="8" id="KW-0472">Membrane</keyword>
<evidence type="ECO:0000256" key="6">
    <source>
        <dbReference type="PROSITE-ProRule" id="PRU10007"/>
    </source>
</evidence>
<feature type="transmembrane region" description="Helical" evidence="8">
    <location>
        <begin position="1168"/>
        <end position="1189"/>
    </location>
</feature>
<organism evidence="10 11">
    <name type="scientific">Tenebrio molitor</name>
    <name type="common">Yellow mealworm beetle</name>
    <dbReference type="NCBI Taxonomy" id="7067"/>
    <lineage>
        <taxon>Eukaryota</taxon>
        <taxon>Metazoa</taxon>
        <taxon>Ecdysozoa</taxon>
        <taxon>Arthropoda</taxon>
        <taxon>Hexapoda</taxon>
        <taxon>Insecta</taxon>
        <taxon>Pterygota</taxon>
        <taxon>Neoptera</taxon>
        <taxon>Endopterygota</taxon>
        <taxon>Coleoptera</taxon>
        <taxon>Polyphaga</taxon>
        <taxon>Cucujiformia</taxon>
        <taxon>Tenebrionidae</taxon>
        <taxon>Tenebrio</taxon>
    </lineage>
</organism>
<dbReference type="Pfam" id="PF00027">
    <property type="entry name" value="cNMP_binding"/>
    <property type="match status" value="1"/>
</dbReference>
<dbReference type="Gene3D" id="2.60.120.10">
    <property type="entry name" value="Jelly Rolls"/>
    <property type="match status" value="1"/>
</dbReference>
<evidence type="ECO:0000256" key="7">
    <source>
        <dbReference type="RuleBase" id="RU003345"/>
    </source>
</evidence>
<keyword evidence="3 7" id="KW-0560">Oxidoreductase</keyword>
<dbReference type="EMBL" id="JABDTM020024440">
    <property type="protein sequence ID" value="KAH0814281.1"/>
    <property type="molecule type" value="Genomic_DNA"/>
</dbReference>
<dbReference type="InterPro" id="IPR015590">
    <property type="entry name" value="Aldehyde_DH_dom"/>
</dbReference>
<dbReference type="InterPro" id="IPR000595">
    <property type="entry name" value="cNMP-bd_dom"/>
</dbReference>
<dbReference type="Gene3D" id="3.40.605.10">
    <property type="entry name" value="Aldehyde Dehydrogenase, Chain A, domain 1"/>
    <property type="match status" value="1"/>
</dbReference>
<evidence type="ECO:0000313" key="10">
    <source>
        <dbReference type="EMBL" id="KAH0814281.1"/>
    </source>
</evidence>
<accession>A0A8J6LI01</accession>
<evidence type="ECO:0000313" key="11">
    <source>
        <dbReference type="Proteomes" id="UP000719412"/>
    </source>
</evidence>
<dbReference type="Gene3D" id="1.10.287.630">
    <property type="entry name" value="Helix hairpin bin"/>
    <property type="match status" value="1"/>
</dbReference>